<dbReference type="OrthoDB" id="2742740at2759"/>
<evidence type="ECO:0000313" key="1">
    <source>
        <dbReference type="EMBL" id="KAE9390188.1"/>
    </source>
</evidence>
<evidence type="ECO:0000313" key="2">
    <source>
        <dbReference type="Proteomes" id="UP000799118"/>
    </source>
</evidence>
<name>A0A6A4GWQ2_9AGAR</name>
<organism evidence="1 2">
    <name type="scientific">Gymnopus androsaceus JB14</name>
    <dbReference type="NCBI Taxonomy" id="1447944"/>
    <lineage>
        <taxon>Eukaryota</taxon>
        <taxon>Fungi</taxon>
        <taxon>Dikarya</taxon>
        <taxon>Basidiomycota</taxon>
        <taxon>Agaricomycotina</taxon>
        <taxon>Agaricomycetes</taxon>
        <taxon>Agaricomycetidae</taxon>
        <taxon>Agaricales</taxon>
        <taxon>Marasmiineae</taxon>
        <taxon>Omphalotaceae</taxon>
        <taxon>Gymnopus</taxon>
    </lineage>
</organism>
<reference evidence="1" key="1">
    <citation type="journal article" date="2019" name="Environ. Microbiol.">
        <title>Fungal ecological strategies reflected in gene transcription - a case study of two litter decomposers.</title>
        <authorList>
            <person name="Barbi F."/>
            <person name="Kohler A."/>
            <person name="Barry K."/>
            <person name="Baskaran P."/>
            <person name="Daum C."/>
            <person name="Fauchery L."/>
            <person name="Ihrmark K."/>
            <person name="Kuo A."/>
            <person name="LaButti K."/>
            <person name="Lipzen A."/>
            <person name="Morin E."/>
            <person name="Grigoriev I.V."/>
            <person name="Henrissat B."/>
            <person name="Lindahl B."/>
            <person name="Martin F."/>
        </authorList>
    </citation>
    <scope>NUCLEOTIDE SEQUENCE</scope>
    <source>
        <strain evidence="1">JB14</strain>
    </source>
</reference>
<accession>A0A6A4GWQ2</accession>
<sequence>IEHVRITEQFIELIYNATLDNGGLDEHTKWRLQNPIKEVAEITDPHIRLSIDIYLSVPNASEATYNKVRNAVLQCYPDSNILLYHSVKQHIADLTGIISISHTMCINSCHAF</sequence>
<feature type="non-terminal residue" evidence="1">
    <location>
        <position position="1"/>
    </location>
</feature>
<protein>
    <submittedName>
        <fullName evidence="1">Uncharacterized protein</fullName>
    </submittedName>
</protein>
<keyword evidence="2" id="KW-1185">Reference proteome</keyword>
<dbReference type="Proteomes" id="UP000799118">
    <property type="component" value="Unassembled WGS sequence"/>
</dbReference>
<gene>
    <name evidence="1" type="ORF">BT96DRAFT_776556</name>
</gene>
<dbReference type="EMBL" id="ML769667">
    <property type="protein sequence ID" value="KAE9390188.1"/>
    <property type="molecule type" value="Genomic_DNA"/>
</dbReference>
<proteinExistence type="predicted"/>
<feature type="non-terminal residue" evidence="1">
    <location>
        <position position="112"/>
    </location>
</feature>
<dbReference type="AlphaFoldDB" id="A0A6A4GWQ2"/>